<keyword evidence="2 7" id="KW-0813">Transport</keyword>
<keyword evidence="6 7" id="KW-0472">Membrane</keyword>
<keyword evidence="5 7" id="KW-1133">Transmembrane helix</keyword>
<dbReference type="Pfam" id="PF00528">
    <property type="entry name" value="BPD_transp_1"/>
    <property type="match status" value="1"/>
</dbReference>
<name>A0ABS1IYI5_9FIRM</name>
<evidence type="ECO:0000313" key="9">
    <source>
        <dbReference type="EMBL" id="MBK5896959.1"/>
    </source>
</evidence>
<feature type="transmembrane region" description="Helical" evidence="7">
    <location>
        <begin position="300"/>
        <end position="320"/>
    </location>
</feature>
<gene>
    <name evidence="9" type="ORF">JJN12_04055</name>
</gene>
<dbReference type="Gene3D" id="1.10.3720.10">
    <property type="entry name" value="MetI-like"/>
    <property type="match status" value="1"/>
</dbReference>
<dbReference type="PROSITE" id="PS50928">
    <property type="entry name" value="ABC_TM1"/>
    <property type="match status" value="1"/>
</dbReference>
<dbReference type="Proteomes" id="UP000604730">
    <property type="component" value="Unassembled WGS sequence"/>
</dbReference>
<evidence type="ECO:0000313" key="10">
    <source>
        <dbReference type="Proteomes" id="UP000604730"/>
    </source>
</evidence>
<feature type="transmembrane region" description="Helical" evidence="7">
    <location>
        <begin position="106"/>
        <end position="129"/>
    </location>
</feature>
<evidence type="ECO:0000256" key="5">
    <source>
        <dbReference type="ARBA" id="ARBA00022989"/>
    </source>
</evidence>
<keyword evidence="4 7" id="KW-0812">Transmembrane</keyword>
<reference evidence="9 10" key="1">
    <citation type="submission" date="2021-01" db="EMBL/GenBank/DDBJ databases">
        <title>Isolation and description of Catonella massiliensis sp. nov., a novel Catonella species, isolated from a stable periodontitis subject.</title>
        <authorList>
            <person name="Antezack A."/>
            <person name="Boxberger M."/>
            <person name="La Scola B."/>
            <person name="Monnet-Corti V."/>
        </authorList>
    </citation>
    <scope>NUCLEOTIDE SEQUENCE [LARGE SCALE GENOMIC DNA]</scope>
    <source>
        <strain evidence="9 10">Marseille-Q4567</strain>
    </source>
</reference>
<dbReference type="PANTHER" id="PTHR43163:SF2">
    <property type="entry name" value="ABC TRANSPORTER PERMEASE PROTEIN"/>
    <property type="match status" value="1"/>
</dbReference>
<feature type="transmembrane region" description="Helical" evidence="7">
    <location>
        <begin position="248"/>
        <end position="269"/>
    </location>
</feature>
<comment type="subcellular location">
    <subcellularLocation>
        <location evidence="1 7">Cell membrane</location>
        <topology evidence="1 7">Multi-pass membrane protein</topology>
    </subcellularLocation>
</comment>
<comment type="similarity">
    <text evidence="7">Belongs to the binding-protein-dependent transport system permease family.</text>
</comment>
<evidence type="ECO:0000256" key="4">
    <source>
        <dbReference type="ARBA" id="ARBA00022692"/>
    </source>
</evidence>
<evidence type="ECO:0000256" key="2">
    <source>
        <dbReference type="ARBA" id="ARBA00022448"/>
    </source>
</evidence>
<accession>A0ABS1IYI5</accession>
<keyword evidence="10" id="KW-1185">Reference proteome</keyword>
<dbReference type="InterPro" id="IPR045621">
    <property type="entry name" value="BPD_transp_1_N"/>
</dbReference>
<evidence type="ECO:0000256" key="7">
    <source>
        <dbReference type="RuleBase" id="RU363032"/>
    </source>
</evidence>
<evidence type="ECO:0000256" key="1">
    <source>
        <dbReference type="ARBA" id="ARBA00004651"/>
    </source>
</evidence>
<organism evidence="9 10">
    <name type="scientific">Catonella massiliensis</name>
    <dbReference type="NCBI Taxonomy" id="2799636"/>
    <lineage>
        <taxon>Bacteria</taxon>
        <taxon>Bacillati</taxon>
        <taxon>Bacillota</taxon>
        <taxon>Clostridia</taxon>
        <taxon>Lachnospirales</taxon>
        <taxon>Lachnospiraceae</taxon>
        <taxon>Catonella</taxon>
    </lineage>
</organism>
<feature type="transmembrane region" description="Helical" evidence="7">
    <location>
        <begin position="193"/>
        <end position="213"/>
    </location>
</feature>
<feature type="domain" description="ABC transmembrane type-1" evidence="8">
    <location>
        <begin position="102"/>
        <end position="313"/>
    </location>
</feature>
<dbReference type="InterPro" id="IPR000515">
    <property type="entry name" value="MetI-like"/>
</dbReference>
<feature type="transmembrane region" description="Helical" evidence="7">
    <location>
        <begin position="141"/>
        <end position="163"/>
    </location>
</feature>
<evidence type="ECO:0000259" key="8">
    <source>
        <dbReference type="PROSITE" id="PS50928"/>
    </source>
</evidence>
<proteinExistence type="inferred from homology"/>
<dbReference type="Pfam" id="PF19300">
    <property type="entry name" value="BPD_transp_1_N"/>
    <property type="match status" value="1"/>
</dbReference>
<dbReference type="EMBL" id="JAEPRJ010000001">
    <property type="protein sequence ID" value="MBK5896959.1"/>
    <property type="molecule type" value="Genomic_DNA"/>
</dbReference>
<evidence type="ECO:0000256" key="6">
    <source>
        <dbReference type="ARBA" id="ARBA00023136"/>
    </source>
</evidence>
<comment type="caution">
    <text evidence="9">The sequence shown here is derived from an EMBL/GenBank/DDBJ whole genome shotgun (WGS) entry which is preliminary data.</text>
</comment>
<sequence length="328" mass="37235">MLKYITKRLLYMVFVFFTMSVLIFALYNAIPGDPAMMQVSSQRDKLKPEQFEKVYQNMRKQMGLDDPAPVRYGKWIKSVVTLQFGDSIIYKKPVTDVITEPMKNTIFLNLLVTFFALGITIPLGIYCAVKKFSKFDTVVQVLTIIGYSLPVFIFALIIIYVFAVQLRWFPVSGMNTPNIKGGAMVLFLDRVKYMVLPTMVLTLASLGGMTRYVRAAMIDALRMDYIRTARAKGLRERVVIYSHAWRNALLPIITLIISWFIGIFSGSIITESIFALNGMGRIYLKALNGLDYNLAMGVQMFYIVVSLVGNLIIDLSYGIVDPRVRITK</sequence>
<dbReference type="SUPFAM" id="SSF161098">
    <property type="entry name" value="MetI-like"/>
    <property type="match status" value="1"/>
</dbReference>
<dbReference type="CDD" id="cd06261">
    <property type="entry name" value="TM_PBP2"/>
    <property type="match status" value="1"/>
</dbReference>
<evidence type="ECO:0000256" key="3">
    <source>
        <dbReference type="ARBA" id="ARBA00022475"/>
    </source>
</evidence>
<dbReference type="InterPro" id="IPR035906">
    <property type="entry name" value="MetI-like_sf"/>
</dbReference>
<dbReference type="RefSeq" id="WP_208428481.1">
    <property type="nucleotide sequence ID" value="NZ_JAEPRJ010000001.1"/>
</dbReference>
<protein>
    <submittedName>
        <fullName evidence="9">ABC transporter permease</fullName>
    </submittedName>
</protein>
<keyword evidence="3" id="KW-1003">Cell membrane</keyword>
<dbReference type="PANTHER" id="PTHR43163">
    <property type="entry name" value="DIPEPTIDE TRANSPORT SYSTEM PERMEASE PROTEIN DPPB-RELATED"/>
    <property type="match status" value="1"/>
</dbReference>
<feature type="transmembrane region" description="Helical" evidence="7">
    <location>
        <begin position="9"/>
        <end position="30"/>
    </location>
</feature>